<dbReference type="PANTHER" id="PTHR43757">
    <property type="entry name" value="AMINOMETHYLTRANSFERASE"/>
    <property type="match status" value="1"/>
</dbReference>
<evidence type="ECO:0000259" key="13">
    <source>
        <dbReference type="Pfam" id="PF01571"/>
    </source>
</evidence>
<dbReference type="HOGENOM" id="CLU_007884_10_0_1"/>
<evidence type="ECO:0000256" key="11">
    <source>
        <dbReference type="PIRSR" id="PIRSR006487-1"/>
    </source>
</evidence>
<evidence type="ECO:0000256" key="6">
    <source>
        <dbReference type="ARBA" id="ARBA00022679"/>
    </source>
</evidence>
<evidence type="ECO:0000256" key="8">
    <source>
        <dbReference type="ARBA" id="ARBA00023128"/>
    </source>
</evidence>
<feature type="domain" description="Aminomethyltransferase C-terminal" evidence="14">
    <location>
        <begin position="369"/>
        <end position="447"/>
    </location>
</feature>
<keyword evidence="8 12" id="KW-0496">Mitochondrion</keyword>
<evidence type="ECO:0000256" key="1">
    <source>
        <dbReference type="ARBA" id="ARBA00004173"/>
    </source>
</evidence>
<keyword evidence="5 12" id="KW-0032">Aminotransferase</keyword>
<dbReference type="GO" id="GO:0006546">
    <property type="term" value="P:glycine catabolic process"/>
    <property type="evidence" value="ECO:0007669"/>
    <property type="project" value="InterPro"/>
</dbReference>
<dbReference type="NCBIfam" id="TIGR00528">
    <property type="entry name" value="gcvT"/>
    <property type="match status" value="1"/>
</dbReference>
<dbReference type="Pfam" id="PF08669">
    <property type="entry name" value="GCV_T_C"/>
    <property type="match status" value="1"/>
</dbReference>
<reference evidence="15 16" key="1">
    <citation type="submission" date="2013-05" db="EMBL/GenBank/DDBJ databases">
        <title>Drechslerella stenobrocha genome reveals carnivorous origination and mechanical trapping mechanism of predatory fungi.</title>
        <authorList>
            <person name="Liu X."/>
            <person name="Zhang W."/>
            <person name="Liu K."/>
        </authorList>
    </citation>
    <scope>NUCLEOTIDE SEQUENCE [LARGE SCALE GENOMIC DNA]</scope>
    <source>
        <strain evidence="15 16">248</strain>
    </source>
</reference>
<comment type="function">
    <text evidence="12">The glycine cleavage system catalyzes the degradation of glycine.</text>
</comment>
<feature type="domain" description="GCVT N-terminal" evidence="13">
    <location>
        <begin position="75"/>
        <end position="345"/>
    </location>
</feature>
<protein>
    <recommendedName>
        <fullName evidence="4 12">Aminomethyltransferase</fullName>
        <ecNumber evidence="4 12">2.1.2.10</ecNumber>
    </recommendedName>
    <alternativeName>
        <fullName evidence="9 12">Glycine cleavage system T protein</fullName>
    </alternativeName>
</protein>
<dbReference type="GO" id="GO:0005739">
    <property type="term" value="C:mitochondrion"/>
    <property type="evidence" value="ECO:0007669"/>
    <property type="project" value="UniProtKB-SubCell"/>
</dbReference>
<dbReference type="SUPFAM" id="SSF101790">
    <property type="entry name" value="Aminomethyltransferase beta-barrel domain"/>
    <property type="match status" value="1"/>
</dbReference>
<dbReference type="InterPro" id="IPR028896">
    <property type="entry name" value="GcvT/YgfZ/DmdA"/>
</dbReference>
<evidence type="ECO:0000256" key="5">
    <source>
        <dbReference type="ARBA" id="ARBA00022576"/>
    </source>
</evidence>
<evidence type="ECO:0000256" key="7">
    <source>
        <dbReference type="ARBA" id="ARBA00022946"/>
    </source>
</evidence>
<comment type="subunit">
    <text evidence="3 12">The glycine cleavage system is composed of four proteins: P, T, L and H.</text>
</comment>
<dbReference type="NCBIfam" id="NF001567">
    <property type="entry name" value="PRK00389.1"/>
    <property type="match status" value="1"/>
</dbReference>
<dbReference type="AlphaFoldDB" id="W7HML7"/>
<comment type="subcellular location">
    <subcellularLocation>
        <location evidence="1 12">Mitochondrion</location>
    </subcellularLocation>
</comment>
<dbReference type="InterPro" id="IPR006222">
    <property type="entry name" value="GCVT_N"/>
</dbReference>
<evidence type="ECO:0000256" key="12">
    <source>
        <dbReference type="RuleBase" id="RU003981"/>
    </source>
</evidence>
<evidence type="ECO:0000313" key="16">
    <source>
        <dbReference type="Proteomes" id="UP000024837"/>
    </source>
</evidence>
<dbReference type="GO" id="GO:0006730">
    <property type="term" value="P:one-carbon metabolic process"/>
    <property type="evidence" value="ECO:0007669"/>
    <property type="project" value="EnsemblFungi"/>
</dbReference>
<dbReference type="EC" id="2.1.2.10" evidence="4 12"/>
<dbReference type="InterPro" id="IPR006223">
    <property type="entry name" value="GcvT"/>
</dbReference>
<dbReference type="InterPro" id="IPR029043">
    <property type="entry name" value="GcvT/YgfZ_C"/>
</dbReference>
<organism evidence="15 16">
    <name type="scientific">Drechslerella stenobrocha 248</name>
    <dbReference type="NCBI Taxonomy" id="1043628"/>
    <lineage>
        <taxon>Eukaryota</taxon>
        <taxon>Fungi</taxon>
        <taxon>Dikarya</taxon>
        <taxon>Ascomycota</taxon>
        <taxon>Pezizomycotina</taxon>
        <taxon>Orbiliomycetes</taxon>
        <taxon>Orbiliales</taxon>
        <taxon>Orbiliaceae</taxon>
        <taxon>Drechslerella</taxon>
    </lineage>
</organism>
<evidence type="ECO:0000256" key="2">
    <source>
        <dbReference type="ARBA" id="ARBA00008609"/>
    </source>
</evidence>
<dbReference type="Gene3D" id="2.40.30.110">
    <property type="entry name" value="Aminomethyltransferase beta-barrel domains"/>
    <property type="match status" value="1"/>
</dbReference>
<dbReference type="GO" id="GO:0008483">
    <property type="term" value="F:transaminase activity"/>
    <property type="evidence" value="ECO:0007669"/>
    <property type="project" value="UniProtKB-KW"/>
</dbReference>
<gene>
    <name evidence="15" type="ORF">DRE_01190</name>
</gene>
<feature type="binding site" evidence="11">
    <location>
        <position position="280"/>
    </location>
    <ligand>
        <name>substrate</name>
    </ligand>
</feature>
<dbReference type="PANTHER" id="PTHR43757:SF2">
    <property type="entry name" value="AMINOMETHYLTRANSFERASE, MITOCHONDRIAL"/>
    <property type="match status" value="1"/>
</dbReference>
<evidence type="ECO:0000259" key="14">
    <source>
        <dbReference type="Pfam" id="PF08669"/>
    </source>
</evidence>
<dbReference type="PIRSF" id="PIRSF006487">
    <property type="entry name" value="GcvT"/>
    <property type="match status" value="1"/>
</dbReference>
<keyword evidence="16" id="KW-1185">Reference proteome</keyword>
<dbReference type="GO" id="GO:0004047">
    <property type="term" value="F:aminomethyltransferase activity"/>
    <property type="evidence" value="ECO:0007669"/>
    <property type="project" value="UniProtKB-EC"/>
</dbReference>
<evidence type="ECO:0000313" key="15">
    <source>
        <dbReference type="EMBL" id="EWC44364.1"/>
    </source>
</evidence>
<sequence length="455" mass="49362">MASRTFSRSRGLAIDLSRFCHIQQRAASNLSRQRVLATPLPLQHAPQQPRCASVSPMKHVRYASDAAAVLQKTPLHALHLRYGGKMVEFAGFDMPVQYAKQSIGDSHKHVREKCGLFDVSHMVQHQFIGRTATAFLESLTPSSLTALKPFTSTLSVFLLPNGGILDDTIITKHSDEVFYVVTNAGCRDKDLAYLAEHLQAWNAKVEGPDKVRHDVMGDHALVALQGPEAKNVLQSLLPADEPLDDLYFGQSRFATLSINGGRSVSVHIARGGYTGEDGFEISVPKSDAEAFTEALLEANGGVTELIGLGARDSLRLEAGMCLYGHDLTEETTPVEGSLTWVVSKDRRAKADFPGASKILQQIKEGVKTRRVGLLITGAPARENTVIVDPAKENAPIGYVTSGCPSPTLGKNIAMGYVEDGYKKSGTEVGVQIRGKVRKAVIAKMPFVPPKYHKPS</sequence>
<name>W7HML7_9PEZI</name>
<dbReference type="Pfam" id="PF01571">
    <property type="entry name" value="GCV_T"/>
    <property type="match status" value="1"/>
</dbReference>
<dbReference type="FunFam" id="3.30.70.1400:FF:000001">
    <property type="entry name" value="Aminomethyltransferase"/>
    <property type="match status" value="1"/>
</dbReference>
<evidence type="ECO:0000256" key="9">
    <source>
        <dbReference type="ARBA" id="ARBA00031395"/>
    </source>
</evidence>
<accession>W7HML7</accession>
<keyword evidence="7 12" id="KW-0809">Transit peptide</keyword>
<dbReference type="EMBL" id="KI966443">
    <property type="protein sequence ID" value="EWC44364.1"/>
    <property type="molecule type" value="Genomic_DNA"/>
</dbReference>
<dbReference type="Proteomes" id="UP000024837">
    <property type="component" value="Unassembled WGS sequence"/>
</dbReference>
<comment type="similarity">
    <text evidence="2 12">Belongs to the GcvT family.</text>
</comment>
<evidence type="ECO:0000256" key="3">
    <source>
        <dbReference type="ARBA" id="ARBA00011690"/>
    </source>
</evidence>
<comment type="catalytic activity">
    <reaction evidence="10 12">
        <text>N(6)-[(R)-S(8)-aminomethyldihydrolipoyl]-L-lysyl-[protein] + (6S)-5,6,7,8-tetrahydrofolate = N(6)-[(R)-dihydrolipoyl]-L-lysyl-[protein] + (6R)-5,10-methylene-5,6,7,8-tetrahydrofolate + NH4(+)</text>
        <dbReference type="Rhea" id="RHEA:16945"/>
        <dbReference type="Rhea" id="RHEA-COMP:10475"/>
        <dbReference type="Rhea" id="RHEA-COMP:10492"/>
        <dbReference type="ChEBI" id="CHEBI:15636"/>
        <dbReference type="ChEBI" id="CHEBI:28938"/>
        <dbReference type="ChEBI" id="CHEBI:57453"/>
        <dbReference type="ChEBI" id="CHEBI:83100"/>
        <dbReference type="ChEBI" id="CHEBI:83143"/>
        <dbReference type="EC" id="2.1.2.10"/>
    </reaction>
</comment>
<evidence type="ECO:0000256" key="4">
    <source>
        <dbReference type="ARBA" id="ARBA00012616"/>
    </source>
</evidence>
<dbReference type="OrthoDB" id="10263536at2759"/>
<dbReference type="FunFam" id="4.10.1250.10:FF:000002">
    <property type="entry name" value="Aminomethyltransferase"/>
    <property type="match status" value="1"/>
</dbReference>
<proteinExistence type="inferred from homology"/>
<dbReference type="SUPFAM" id="SSF103025">
    <property type="entry name" value="Folate-binding domain"/>
    <property type="match status" value="1"/>
</dbReference>
<dbReference type="Gene3D" id="3.30.1360.120">
    <property type="entry name" value="Probable tRNA modification gtpase trme, domain 1"/>
    <property type="match status" value="1"/>
</dbReference>
<dbReference type="GO" id="GO:0005960">
    <property type="term" value="C:glycine cleavage complex"/>
    <property type="evidence" value="ECO:0007669"/>
    <property type="project" value="EnsemblFungi"/>
</dbReference>
<dbReference type="Gene3D" id="3.30.70.1400">
    <property type="entry name" value="Aminomethyltransferase beta-barrel domains"/>
    <property type="match status" value="1"/>
</dbReference>
<dbReference type="FunFam" id="2.40.30.110:FF:000002">
    <property type="entry name" value="Aminomethyltransferase"/>
    <property type="match status" value="1"/>
</dbReference>
<dbReference type="Gene3D" id="4.10.1250.10">
    <property type="entry name" value="Aminomethyltransferase fragment"/>
    <property type="match status" value="1"/>
</dbReference>
<dbReference type="InterPro" id="IPR027266">
    <property type="entry name" value="TrmE/GcvT-like"/>
</dbReference>
<dbReference type="InterPro" id="IPR013977">
    <property type="entry name" value="GcvT_C"/>
</dbReference>
<evidence type="ECO:0000256" key="10">
    <source>
        <dbReference type="ARBA" id="ARBA00047665"/>
    </source>
</evidence>
<keyword evidence="6 12" id="KW-0808">Transferase</keyword>